<evidence type="ECO:0000313" key="2">
    <source>
        <dbReference type="EMBL" id="JAB87438.1"/>
    </source>
</evidence>
<dbReference type="AlphaFoldDB" id="W8AS92"/>
<feature type="non-terminal residue" evidence="2">
    <location>
        <position position="1"/>
    </location>
</feature>
<evidence type="ECO:0000256" key="1">
    <source>
        <dbReference type="SAM" id="Phobius"/>
    </source>
</evidence>
<accession>W8AS92</accession>
<dbReference type="EMBL" id="GAMC01019117">
    <property type="protein sequence ID" value="JAB87438.1"/>
    <property type="molecule type" value="mRNA"/>
</dbReference>
<reference evidence="2" key="2">
    <citation type="journal article" date="2014" name="BMC Genomics">
        <title>A genomic perspective to assessing quality of mass-reared SIT flies used in Mediterranean fruit fly (Ceratitis capitata) eradication in California.</title>
        <authorList>
            <person name="Calla B."/>
            <person name="Hall B."/>
            <person name="Hou S."/>
            <person name="Geib S.M."/>
        </authorList>
    </citation>
    <scope>NUCLEOTIDE SEQUENCE</scope>
</reference>
<feature type="transmembrane region" description="Helical" evidence="1">
    <location>
        <begin position="72"/>
        <end position="91"/>
    </location>
</feature>
<protein>
    <submittedName>
        <fullName evidence="2">Uncharacterized protein</fullName>
    </submittedName>
</protein>
<name>W8AS92_CERCA</name>
<keyword evidence="1" id="KW-0472">Membrane</keyword>
<proteinExistence type="evidence at transcript level"/>
<feature type="transmembrane region" description="Helical" evidence="1">
    <location>
        <begin position="134"/>
        <end position="156"/>
    </location>
</feature>
<keyword evidence="1" id="KW-0812">Transmembrane</keyword>
<dbReference type="OrthoDB" id="7996520at2759"/>
<organism evidence="2">
    <name type="scientific">Ceratitis capitata</name>
    <name type="common">Mediterranean fruit fly</name>
    <name type="synonym">Tephritis capitata</name>
    <dbReference type="NCBI Taxonomy" id="7213"/>
    <lineage>
        <taxon>Eukaryota</taxon>
        <taxon>Metazoa</taxon>
        <taxon>Ecdysozoa</taxon>
        <taxon>Arthropoda</taxon>
        <taxon>Hexapoda</taxon>
        <taxon>Insecta</taxon>
        <taxon>Pterygota</taxon>
        <taxon>Neoptera</taxon>
        <taxon>Endopterygota</taxon>
        <taxon>Diptera</taxon>
        <taxon>Brachycera</taxon>
        <taxon>Muscomorpha</taxon>
        <taxon>Tephritoidea</taxon>
        <taxon>Tephritidae</taxon>
        <taxon>Ceratitis</taxon>
        <taxon>Ceratitis</taxon>
    </lineage>
</organism>
<feature type="transmembrane region" description="Helical" evidence="1">
    <location>
        <begin position="40"/>
        <end position="60"/>
    </location>
</feature>
<keyword evidence="1" id="KW-1133">Transmembrane helix</keyword>
<feature type="transmembrane region" description="Helical" evidence="1">
    <location>
        <begin position="97"/>
        <end position="122"/>
    </location>
</feature>
<reference evidence="2" key="1">
    <citation type="submission" date="2013-07" db="EMBL/GenBank/DDBJ databases">
        <authorList>
            <person name="Geib S."/>
        </authorList>
    </citation>
    <scope>NUCLEOTIDE SEQUENCE</scope>
</reference>
<sequence>HTHIYIYIVYILPYSENQFVNRGAKMAKYTTDKALFNVSLRNACLGISIFFLVMLVLGVIARPSYLHSSSSLIGFIIELLANLALLFGVLWSNPWLVAAWLVVAVLFFIHWPIAVLGVIFNYGDYRAAAFFDNVFLILFEYILALVIFGYCSYLVYSYFHQLRNSQSATPHGVVV</sequence>